<dbReference type="EMBL" id="UINC01116381">
    <property type="protein sequence ID" value="SVC88083.1"/>
    <property type="molecule type" value="Genomic_DNA"/>
</dbReference>
<reference evidence="2" key="1">
    <citation type="submission" date="2018-05" db="EMBL/GenBank/DDBJ databases">
        <authorList>
            <person name="Lanie J.A."/>
            <person name="Ng W.-L."/>
            <person name="Kazmierczak K.M."/>
            <person name="Andrzejewski T.M."/>
            <person name="Davidsen T.M."/>
            <person name="Wayne K.J."/>
            <person name="Tettelin H."/>
            <person name="Glass J.I."/>
            <person name="Rusch D."/>
            <person name="Podicherti R."/>
            <person name="Tsui H.-C.T."/>
            <person name="Winkler M.E."/>
        </authorList>
    </citation>
    <scope>NUCLEOTIDE SEQUENCE</scope>
</reference>
<gene>
    <name evidence="2" type="ORF">METZ01_LOCUS340937</name>
</gene>
<feature type="compositionally biased region" description="Basic residues" evidence="1">
    <location>
        <begin position="57"/>
        <end position="73"/>
    </location>
</feature>
<name>A0A382QRH0_9ZZZZ</name>
<feature type="non-terminal residue" evidence="2">
    <location>
        <position position="73"/>
    </location>
</feature>
<dbReference type="AlphaFoldDB" id="A0A382QRH0"/>
<organism evidence="2">
    <name type="scientific">marine metagenome</name>
    <dbReference type="NCBI Taxonomy" id="408172"/>
    <lineage>
        <taxon>unclassified sequences</taxon>
        <taxon>metagenomes</taxon>
        <taxon>ecological metagenomes</taxon>
    </lineage>
</organism>
<evidence type="ECO:0000256" key="1">
    <source>
        <dbReference type="SAM" id="MobiDB-lite"/>
    </source>
</evidence>
<feature type="region of interest" description="Disordered" evidence="1">
    <location>
        <begin position="43"/>
        <end position="73"/>
    </location>
</feature>
<sequence>SRGPTRLSFWTMDASWKQAPMRNCSSARAGTIAFIPRRTRITRSTGSPRLLPARGLLRLRRHPEPSRRKRLGP</sequence>
<feature type="non-terminal residue" evidence="2">
    <location>
        <position position="1"/>
    </location>
</feature>
<accession>A0A382QRH0</accession>
<proteinExistence type="predicted"/>
<protein>
    <submittedName>
        <fullName evidence="2">Uncharacterized protein</fullName>
    </submittedName>
</protein>
<evidence type="ECO:0000313" key="2">
    <source>
        <dbReference type="EMBL" id="SVC88083.1"/>
    </source>
</evidence>